<evidence type="ECO:0000313" key="8">
    <source>
        <dbReference type="EMBL" id="KAK1666976.1"/>
    </source>
</evidence>
<feature type="coiled-coil region" evidence="6">
    <location>
        <begin position="151"/>
        <end position="180"/>
    </location>
</feature>
<dbReference type="EMBL" id="JAUUTY010000003">
    <property type="protein sequence ID" value="KAK1666976.1"/>
    <property type="molecule type" value="Genomic_DNA"/>
</dbReference>
<protein>
    <recommendedName>
        <fullName evidence="7">START domain-containing protein</fullName>
    </recommendedName>
</protein>
<reference evidence="8" key="1">
    <citation type="submission" date="2023-07" db="EMBL/GenBank/DDBJ databases">
        <title>A chromosome-level genome assembly of Lolium multiflorum.</title>
        <authorList>
            <person name="Chen Y."/>
            <person name="Copetti D."/>
            <person name="Kolliker R."/>
            <person name="Studer B."/>
        </authorList>
    </citation>
    <scope>NUCLEOTIDE SEQUENCE</scope>
    <source>
        <strain evidence="8">02402/16</strain>
        <tissue evidence="8">Leaf</tissue>
    </source>
</reference>
<keyword evidence="5" id="KW-0539">Nucleus</keyword>
<keyword evidence="2" id="KW-0238">DNA-binding</keyword>
<dbReference type="GO" id="GO:0003677">
    <property type="term" value="F:DNA binding"/>
    <property type="evidence" value="ECO:0007669"/>
    <property type="project" value="UniProtKB-KW"/>
</dbReference>
<evidence type="ECO:0000256" key="3">
    <source>
        <dbReference type="ARBA" id="ARBA00023155"/>
    </source>
</evidence>
<feature type="domain" description="START" evidence="7">
    <location>
        <begin position="212"/>
        <end position="326"/>
    </location>
</feature>
<evidence type="ECO:0000259" key="7">
    <source>
        <dbReference type="PROSITE" id="PS50848"/>
    </source>
</evidence>
<dbReference type="Proteomes" id="UP001231189">
    <property type="component" value="Unassembled WGS sequence"/>
</dbReference>
<dbReference type="PANTHER" id="PTHR45654">
    <property type="entry name" value="HOMEOBOX-LEUCINE ZIPPER PROTEIN MERISTEM L1"/>
    <property type="match status" value="1"/>
</dbReference>
<dbReference type="GO" id="GO:0008289">
    <property type="term" value="F:lipid binding"/>
    <property type="evidence" value="ECO:0007669"/>
    <property type="project" value="InterPro"/>
</dbReference>
<keyword evidence="6" id="KW-0175">Coiled coil</keyword>
<name>A0AAD8SZ33_LOLMU</name>
<dbReference type="PROSITE" id="PS50848">
    <property type="entry name" value="START"/>
    <property type="match status" value="1"/>
</dbReference>
<sequence>MFFVTPAMMVKSELRGDLWQRCHLIGACVGARRATSPMKVTVEVGAASSSRGVTCLAVAGLSLMVPLLVVGSSVKSESLKSDDDDVEGQPRRLLASVAIQERHENSLLKSELENLHKENRAMREQTKRPLHCANCGVAAGSSGDFDAAASNKEQQLQLENARLRAEVEKLRGKLGKAADDGAISPASPPFCAGTIQTKDNPSPLEFYGGGLTGRDKQSILELVGRALEELKTMSSSGEPLWVRSVETGRDILNYDEYVRLFRRDDDDDAGDQDQRGAWSVEASREGGVVYLDTMQLVNAFMDANQWKELFPSMIARASTLDVIRSGEDKGHDGVVQLWDVPLHGRSVQSRVSVAKGKDRGNCITAYAPTSPEEQSGGAWIVQDVCTNSCESIVAYAPVDAAVLQPVIGGHDSSGVAVLPCGVAIMPDGLESRPAVITSRKEDGVAGAAGSFVTVACQVLASSSPMAALSPESAETVTSLVSCTLRDIRKALGC</sequence>
<evidence type="ECO:0000256" key="2">
    <source>
        <dbReference type="ARBA" id="ARBA00023125"/>
    </source>
</evidence>
<keyword evidence="4" id="KW-0804">Transcription</keyword>
<evidence type="ECO:0000256" key="1">
    <source>
        <dbReference type="ARBA" id="ARBA00023015"/>
    </source>
</evidence>
<dbReference type="SUPFAM" id="SSF55961">
    <property type="entry name" value="Bet v1-like"/>
    <property type="match status" value="1"/>
</dbReference>
<gene>
    <name evidence="8" type="ORF">QYE76_055135</name>
</gene>
<keyword evidence="9" id="KW-1185">Reference proteome</keyword>
<evidence type="ECO:0000256" key="4">
    <source>
        <dbReference type="ARBA" id="ARBA00023163"/>
    </source>
</evidence>
<evidence type="ECO:0000256" key="6">
    <source>
        <dbReference type="SAM" id="Coils"/>
    </source>
</evidence>
<dbReference type="AlphaFoldDB" id="A0AAD8SZ33"/>
<dbReference type="InterPro" id="IPR057993">
    <property type="entry name" value="HD-Zip_IV_C"/>
</dbReference>
<dbReference type="PANTHER" id="PTHR45654:SF24">
    <property type="entry name" value="HOMEOBOX-LEUCINE ZIPPER PROTEIN GLABRA 2"/>
    <property type="match status" value="1"/>
</dbReference>
<dbReference type="InterPro" id="IPR002913">
    <property type="entry name" value="START_lipid-bd_dom"/>
</dbReference>
<keyword evidence="1" id="KW-0805">Transcription regulation</keyword>
<feature type="coiled-coil region" evidence="6">
    <location>
        <begin position="98"/>
        <end position="125"/>
    </location>
</feature>
<dbReference type="InterPro" id="IPR042160">
    <property type="entry name" value="HD-Zip_IV"/>
</dbReference>
<comment type="caution">
    <text evidence="8">The sequence shown here is derived from an EMBL/GenBank/DDBJ whole genome shotgun (WGS) entry which is preliminary data.</text>
</comment>
<evidence type="ECO:0000256" key="5">
    <source>
        <dbReference type="ARBA" id="ARBA00023242"/>
    </source>
</evidence>
<proteinExistence type="predicted"/>
<evidence type="ECO:0000313" key="9">
    <source>
        <dbReference type="Proteomes" id="UP001231189"/>
    </source>
</evidence>
<dbReference type="Pfam" id="PF25797">
    <property type="entry name" value="PDF2_C"/>
    <property type="match status" value="1"/>
</dbReference>
<accession>A0AAD8SZ33</accession>
<organism evidence="8 9">
    <name type="scientific">Lolium multiflorum</name>
    <name type="common">Italian ryegrass</name>
    <name type="synonym">Lolium perenne subsp. multiflorum</name>
    <dbReference type="NCBI Taxonomy" id="4521"/>
    <lineage>
        <taxon>Eukaryota</taxon>
        <taxon>Viridiplantae</taxon>
        <taxon>Streptophyta</taxon>
        <taxon>Embryophyta</taxon>
        <taxon>Tracheophyta</taxon>
        <taxon>Spermatophyta</taxon>
        <taxon>Magnoliopsida</taxon>
        <taxon>Liliopsida</taxon>
        <taxon>Poales</taxon>
        <taxon>Poaceae</taxon>
        <taxon>BOP clade</taxon>
        <taxon>Pooideae</taxon>
        <taxon>Poodae</taxon>
        <taxon>Poeae</taxon>
        <taxon>Poeae Chloroplast Group 2 (Poeae type)</taxon>
        <taxon>Loliodinae</taxon>
        <taxon>Loliinae</taxon>
        <taxon>Lolium</taxon>
    </lineage>
</organism>
<keyword evidence="3" id="KW-0371">Homeobox</keyword>